<dbReference type="GO" id="GO:1903785">
    <property type="term" value="P:L-valine transmembrane transport"/>
    <property type="evidence" value="ECO:0007669"/>
    <property type="project" value="TreeGrafter"/>
</dbReference>
<dbReference type="EMBL" id="STGX01000002">
    <property type="protein sequence ID" value="THV31210.1"/>
    <property type="molecule type" value="Genomic_DNA"/>
</dbReference>
<sequence>MPHRILDRLDRGVLRDSAALIAGLFIVGVSFGAVATAEGVPWWQASAMSLFVFAGASQFATLGILAGGGGLLAGVAAGLILNLRHVPYGLAVGDVYWTSLRAKLIGTHLLVDHTAAFALAAGADRGKARRAFWTVGAVLFVMWNAATVIGAFAGRLIADPKAFGLDATLPVILVALVLPSMKDRRTLLAGLLGTAVALGTSAFLPAGIPVLLALVGLVVMWKGAGTGDRAAAA</sequence>
<evidence type="ECO:0000256" key="4">
    <source>
        <dbReference type="ARBA" id="ARBA00022475"/>
    </source>
</evidence>
<dbReference type="Pfam" id="PF03591">
    <property type="entry name" value="AzlC"/>
    <property type="match status" value="1"/>
</dbReference>
<evidence type="ECO:0000313" key="10">
    <source>
        <dbReference type="Proteomes" id="UP000305792"/>
    </source>
</evidence>
<evidence type="ECO:0000256" key="1">
    <source>
        <dbReference type="ARBA" id="ARBA00004651"/>
    </source>
</evidence>
<evidence type="ECO:0000256" key="2">
    <source>
        <dbReference type="ARBA" id="ARBA00010735"/>
    </source>
</evidence>
<dbReference type="InterPro" id="IPR011606">
    <property type="entry name" value="Brnchd-chn_aa_trnsp_permease"/>
</dbReference>
<organism evidence="9 10">
    <name type="scientific">Glycomyces paridis</name>
    <dbReference type="NCBI Taxonomy" id="2126555"/>
    <lineage>
        <taxon>Bacteria</taxon>
        <taxon>Bacillati</taxon>
        <taxon>Actinomycetota</taxon>
        <taxon>Actinomycetes</taxon>
        <taxon>Glycomycetales</taxon>
        <taxon>Glycomycetaceae</taxon>
        <taxon>Glycomyces</taxon>
    </lineage>
</organism>
<dbReference type="PANTHER" id="PTHR34979:SF1">
    <property type="entry name" value="INNER MEMBRANE PROTEIN YGAZ"/>
    <property type="match status" value="1"/>
</dbReference>
<evidence type="ECO:0000256" key="8">
    <source>
        <dbReference type="SAM" id="Phobius"/>
    </source>
</evidence>
<proteinExistence type="inferred from homology"/>
<evidence type="ECO:0000256" key="7">
    <source>
        <dbReference type="ARBA" id="ARBA00023136"/>
    </source>
</evidence>
<keyword evidence="3" id="KW-0813">Transport</keyword>
<comment type="caution">
    <text evidence="9">The sequence shown here is derived from an EMBL/GenBank/DDBJ whole genome shotgun (WGS) entry which is preliminary data.</text>
</comment>
<feature type="transmembrane region" description="Helical" evidence="8">
    <location>
        <begin position="163"/>
        <end position="181"/>
    </location>
</feature>
<feature type="transmembrane region" description="Helical" evidence="8">
    <location>
        <begin position="47"/>
        <end position="80"/>
    </location>
</feature>
<evidence type="ECO:0000256" key="6">
    <source>
        <dbReference type="ARBA" id="ARBA00022989"/>
    </source>
</evidence>
<evidence type="ECO:0000256" key="3">
    <source>
        <dbReference type="ARBA" id="ARBA00022448"/>
    </source>
</evidence>
<comment type="similarity">
    <text evidence="2">Belongs to the AzlC family.</text>
</comment>
<dbReference type="PANTHER" id="PTHR34979">
    <property type="entry name" value="INNER MEMBRANE PROTEIN YGAZ"/>
    <property type="match status" value="1"/>
</dbReference>
<feature type="transmembrane region" description="Helical" evidence="8">
    <location>
        <begin position="131"/>
        <end position="157"/>
    </location>
</feature>
<accession>A0A4S8PKE9</accession>
<evidence type="ECO:0000256" key="5">
    <source>
        <dbReference type="ARBA" id="ARBA00022692"/>
    </source>
</evidence>
<dbReference type="GO" id="GO:0005886">
    <property type="term" value="C:plasma membrane"/>
    <property type="evidence" value="ECO:0007669"/>
    <property type="project" value="UniProtKB-SubCell"/>
</dbReference>
<reference evidence="9 10" key="1">
    <citation type="journal article" date="2018" name="Int. J. Syst. Evol. Microbiol.">
        <title>Glycomyces paridis sp. nov., isolated from the medicinal plant Paris polyphylla.</title>
        <authorList>
            <person name="Fang X.M."/>
            <person name="Bai J.L."/>
            <person name="Su J."/>
            <person name="Zhao L.L."/>
            <person name="Liu H.Y."/>
            <person name="Ma B.P."/>
            <person name="Zhang Y.Q."/>
            <person name="Yu L.Y."/>
        </authorList>
    </citation>
    <scope>NUCLEOTIDE SEQUENCE [LARGE SCALE GENOMIC DNA]</scope>
    <source>
        <strain evidence="9 10">CPCC 204357</strain>
    </source>
</reference>
<name>A0A4S8PKE9_9ACTN</name>
<keyword evidence="10" id="KW-1185">Reference proteome</keyword>
<dbReference type="Proteomes" id="UP000305792">
    <property type="component" value="Unassembled WGS sequence"/>
</dbReference>
<keyword evidence="5 8" id="KW-0812">Transmembrane</keyword>
<keyword evidence="7 8" id="KW-0472">Membrane</keyword>
<dbReference type="OrthoDB" id="5195391at2"/>
<dbReference type="AlphaFoldDB" id="A0A4S8PKE9"/>
<feature type="transmembrane region" description="Helical" evidence="8">
    <location>
        <begin position="12"/>
        <end position="35"/>
    </location>
</feature>
<comment type="subcellular location">
    <subcellularLocation>
        <location evidence="1">Cell membrane</location>
        <topology evidence="1">Multi-pass membrane protein</topology>
    </subcellularLocation>
</comment>
<evidence type="ECO:0000313" key="9">
    <source>
        <dbReference type="EMBL" id="THV31210.1"/>
    </source>
</evidence>
<keyword evidence="4" id="KW-1003">Cell membrane</keyword>
<dbReference type="RefSeq" id="WP_136528083.1">
    <property type="nucleotide sequence ID" value="NZ_STGX01000002.1"/>
</dbReference>
<keyword evidence="6 8" id="KW-1133">Transmembrane helix</keyword>
<feature type="transmembrane region" description="Helical" evidence="8">
    <location>
        <begin position="188"/>
        <end position="221"/>
    </location>
</feature>
<gene>
    <name evidence="9" type="ORF">E9998_02200</name>
</gene>
<protein>
    <submittedName>
        <fullName evidence="9">Branched-chain amino acid ABC transporter permease</fullName>
    </submittedName>
</protein>